<evidence type="ECO:0000259" key="1">
    <source>
        <dbReference type="Pfam" id="PF05658"/>
    </source>
</evidence>
<name>X0WHI8_9ZZZZ</name>
<protein>
    <recommendedName>
        <fullName evidence="1">Trimeric autotransporter adhesin YadA-like head domain-containing protein</fullName>
    </recommendedName>
</protein>
<evidence type="ECO:0000313" key="2">
    <source>
        <dbReference type="EMBL" id="GAG12166.1"/>
    </source>
</evidence>
<feature type="non-terminal residue" evidence="2">
    <location>
        <position position="1"/>
    </location>
</feature>
<sequence>TALGRGARVDGSYSTAIGYLASASSFTDSVALGYNSLVTANNQIRLGTSTETVSIPGNLVQAGTGDNSFVGNVGIGITSPTTKLEISGAASVSNAFIVGDMLQVGGNGTATTSYSRFGTNTTGHGLSNAYDLLISGDVEIDGNIFFDGASISFGNGASIAGNFDPATNNMYDLGDPSYQWRNIYLSGFASVSSNFEVIGYASISNTLFVTSPPAAGVSGNIASLSATLNVMDNNDTVRGLFIDLENANHTGTSNFLYGLDIDGITQDAE</sequence>
<dbReference type="InterPro" id="IPR008640">
    <property type="entry name" value="Adhesin_Head_dom"/>
</dbReference>
<dbReference type="Gene3D" id="2.60.40.4050">
    <property type="match status" value="1"/>
</dbReference>
<reference evidence="2" key="1">
    <citation type="journal article" date="2014" name="Front. Microbiol.">
        <title>High frequency of phylogenetically diverse reductive dehalogenase-homologous genes in deep subseafloor sedimentary metagenomes.</title>
        <authorList>
            <person name="Kawai M."/>
            <person name="Futagami T."/>
            <person name="Toyoda A."/>
            <person name="Takaki Y."/>
            <person name="Nishi S."/>
            <person name="Hori S."/>
            <person name="Arai W."/>
            <person name="Tsubouchi T."/>
            <person name="Morono Y."/>
            <person name="Uchiyama I."/>
            <person name="Ito T."/>
            <person name="Fujiyama A."/>
            <person name="Inagaki F."/>
            <person name="Takami H."/>
        </authorList>
    </citation>
    <scope>NUCLEOTIDE SEQUENCE</scope>
    <source>
        <strain evidence="2">Expedition CK06-06</strain>
    </source>
</reference>
<proteinExistence type="predicted"/>
<organism evidence="2">
    <name type="scientific">marine sediment metagenome</name>
    <dbReference type="NCBI Taxonomy" id="412755"/>
    <lineage>
        <taxon>unclassified sequences</taxon>
        <taxon>metagenomes</taxon>
        <taxon>ecological metagenomes</taxon>
    </lineage>
</organism>
<feature type="non-terminal residue" evidence="2">
    <location>
        <position position="269"/>
    </location>
</feature>
<dbReference type="EMBL" id="BARS01023499">
    <property type="protein sequence ID" value="GAG12166.1"/>
    <property type="molecule type" value="Genomic_DNA"/>
</dbReference>
<accession>X0WHI8</accession>
<gene>
    <name evidence="2" type="ORF">S01H1_37419</name>
</gene>
<dbReference type="Pfam" id="PF05658">
    <property type="entry name" value="YadA_head"/>
    <property type="match status" value="1"/>
</dbReference>
<comment type="caution">
    <text evidence="2">The sequence shown here is derived from an EMBL/GenBank/DDBJ whole genome shotgun (WGS) entry which is preliminary data.</text>
</comment>
<feature type="domain" description="Trimeric autotransporter adhesin YadA-like head" evidence="1">
    <location>
        <begin position="11"/>
        <end position="36"/>
    </location>
</feature>
<dbReference type="AlphaFoldDB" id="X0WHI8"/>